<organism evidence="1 2">
    <name type="scientific">Desulfocucumis palustris</name>
    <dbReference type="NCBI Taxonomy" id="1898651"/>
    <lineage>
        <taxon>Bacteria</taxon>
        <taxon>Bacillati</taxon>
        <taxon>Bacillota</taxon>
        <taxon>Clostridia</taxon>
        <taxon>Eubacteriales</taxon>
        <taxon>Desulfocucumaceae</taxon>
        <taxon>Desulfocucumis</taxon>
    </lineage>
</organism>
<sequence>MVTQIRKTDEINLSAPMARLENICKSCDLLNTEDCKESGCLVGFSKKVLRFALQKGVLDIPGASGLIPSSDFKPYYSDTVAPVLAETCRQCKECRDNHSPDCVVALVRSAMELTVLPEAVPYPGSIFMYLAGIKSRDPQLAAKLADELQKGGKQR</sequence>
<evidence type="ECO:0000313" key="2">
    <source>
        <dbReference type="Proteomes" id="UP000239549"/>
    </source>
</evidence>
<dbReference type="Proteomes" id="UP000239549">
    <property type="component" value="Unassembled WGS sequence"/>
</dbReference>
<name>A0A2L2XGN0_9FIRM</name>
<keyword evidence="2" id="KW-1185">Reference proteome</keyword>
<dbReference type="AlphaFoldDB" id="A0A2L2XGN0"/>
<dbReference type="EMBL" id="BFAV01000157">
    <property type="protein sequence ID" value="GBF35302.1"/>
    <property type="molecule type" value="Genomic_DNA"/>
</dbReference>
<proteinExistence type="predicted"/>
<evidence type="ECO:0000313" key="1">
    <source>
        <dbReference type="EMBL" id="GBF35302.1"/>
    </source>
</evidence>
<comment type="caution">
    <text evidence="1">The sequence shown here is derived from an EMBL/GenBank/DDBJ whole genome shotgun (WGS) entry which is preliminary data.</text>
</comment>
<gene>
    <name evidence="1" type="ORF">DCCM_4425</name>
</gene>
<accession>A0A2L2XGN0</accession>
<reference evidence="2" key="1">
    <citation type="submission" date="2018-02" db="EMBL/GenBank/DDBJ databases">
        <title>Genome sequence of Desulfocucumis palustris strain NAW-5.</title>
        <authorList>
            <person name="Watanabe M."/>
            <person name="Kojima H."/>
            <person name="Fukui M."/>
        </authorList>
    </citation>
    <scope>NUCLEOTIDE SEQUENCE [LARGE SCALE GENOMIC DNA]</scope>
    <source>
        <strain evidence="2">NAW-5</strain>
    </source>
</reference>
<protein>
    <submittedName>
        <fullName evidence="1">Uncharacterized protein</fullName>
    </submittedName>
</protein>